<dbReference type="OrthoDB" id="7571469at2"/>
<dbReference type="InterPro" id="IPR018113">
    <property type="entry name" value="PTrfase_EIIB_Cys"/>
</dbReference>
<dbReference type="PROSITE" id="PS51103">
    <property type="entry name" value="PTS_EIIC_TYPE_1"/>
    <property type="match status" value="1"/>
</dbReference>
<evidence type="ECO:0000256" key="9">
    <source>
        <dbReference type="ARBA" id="ARBA00022989"/>
    </source>
</evidence>
<feature type="transmembrane region" description="Helical" evidence="12">
    <location>
        <begin position="112"/>
        <end position="131"/>
    </location>
</feature>
<dbReference type="InterPro" id="IPR013013">
    <property type="entry name" value="PTS_EIIC_1"/>
</dbReference>
<keyword evidence="10 12" id="KW-0472">Membrane</keyword>
<dbReference type="GO" id="GO:0090564">
    <property type="term" value="F:protein-phosphocysteine-glucose phosphotransferase system transporter activity"/>
    <property type="evidence" value="ECO:0007669"/>
    <property type="project" value="TreeGrafter"/>
</dbReference>
<feature type="transmembrane region" description="Helical" evidence="12">
    <location>
        <begin position="356"/>
        <end position="375"/>
    </location>
</feature>
<dbReference type="InterPro" id="IPR050429">
    <property type="entry name" value="PTS_Glucose_EIICBA"/>
</dbReference>
<protein>
    <submittedName>
        <fullName evidence="15">PTS system D-glucose-specific IIC and IIB components, Glc family</fullName>
    </submittedName>
</protein>
<keyword evidence="5" id="KW-0808">Transferase</keyword>
<dbReference type="Proteomes" id="UP000006683">
    <property type="component" value="Chromosome"/>
</dbReference>
<dbReference type="EMBL" id="CP002209">
    <property type="protein sequence ID" value="ADN75156.1"/>
    <property type="molecule type" value="Genomic_DNA"/>
</dbReference>
<evidence type="ECO:0000256" key="11">
    <source>
        <dbReference type="PROSITE-ProRule" id="PRU00421"/>
    </source>
</evidence>
<feature type="transmembrane region" description="Helical" evidence="12">
    <location>
        <begin position="47"/>
        <end position="71"/>
    </location>
</feature>
<gene>
    <name evidence="15" type="ordered locus">Fbal_0947</name>
</gene>
<dbReference type="GO" id="GO:0008982">
    <property type="term" value="F:protein-N(PI)-phosphohistidine-sugar phosphotransferase activity"/>
    <property type="evidence" value="ECO:0007669"/>
    <property type="project" value="InterPro"/>
</dbReference>
<accession>E1SU09</accession>
<dbReference type="eggNOG" id="COG1264">
    <property type="taxonomic scope" value="Bacteria"/>
</dbReference>
<evidence type="ECO:0000259" key="14">
    <source>
        <dbReference type="PROSITE" id="PS51103"/>
    </source>
</evidence>
<dbReference type="NCBIfam" id="TIGR00826">
    <property type="entry name" value="EIIB_glc"/>
    <property type="match status" value="1"/>
</dbReference>
<evidence type="ECO:0000256" key="12">
    <source>
        <dbReference type="SAM" id="Phobius"/>
    </source>
</evidence>
<feature type="transmembrane region" description="Helical" evidence="12">
    <location>
        <begin position="78"/>
        <end position="100"/>
    </location>
</feature>
<organism evidence="15 16">
    <name type="scientific">Ferrimonas balearica (strain DSM 9799 / CCM 4581 / KCTC 23876 / PAT)</name>
    <dbReference type="NCBI Taxonomy" id="550540"/>
    <lineage>
        <taxon>Bacteria</taxon>
        <taxon>Pseudomonadati</taxon>
        <taxon>Pseudomonadota</taxon>
        <taxon>Gammaproteobacteria</taxon>
        <taxon>Alteromonadales</taxon>
        <taxon>Ferrimonadaceae</taxon>
        <taxon>Ferrimonas</taxon>
    </lineage>
</organism>
<reference evidence="15 16" key="1">
    <citation type="journal article" date="2010" name="Stand. Genomic Sci.">
        <title>Complete genome sequence of Ferrimonas balearica type strain (PAT).</title>
        <authorList>
            <person name="Nolan M."/>
            <person name="Sikorski J."/>
            <person name="Davenport K."/>
            <person name="Lucas S."/>
            <person name="Glavina Del Rio T."/>
            <person name="Tice H."/>
            <person name="Cheng J."/>
            <person name="Goodwin L."/>
            <person name="Pitluck S."/>
            <person name="Liolios K."/>
            <person name="Ivanova N."/>
            <person name="Mavromatis K."/>
            <person name="Ovchinnikova G."/>
            <person name="Pati A."/>
            <person name="Chen A."/>
            <person name="Palaniappan K."/>
            <person name="Land M."/>
            <person name="Hauser L."/>
            <person name="Chang Y."/>
            <person name="Jeffries C."/>
            <person name="Tapia R."/>
            <person name="Brettin T."/>
            <person name="Detter J."/>
            <person name="Han C."/>
            <person name="Yasawong M."/>
            <person name="Rohde M."/>
            <person name="Tindall B."/>
            <person name="Goker M."/>
            <person name="Woyke T."/>
            <person name="Bristow J."/>
            <person name="Eisen J."/>
            <person name="Markowitz V."/>
            <person name="Hugenholtz P."/>
            <person name="Kyrpides N."/>
            <person name="Klenk H."/>
            <person name="Lapidus A."/>
        </authorList>
    </citation>
    <scope>NUCLEOTIDE SEQUENCE [LARGE SCALE GENOMIC DNA]</scope>
    <source>
        <strain evidence="16">DSM 9799 / CCM 4581 / KCTC 23876 / PAT</strain>
    </source>
</reference>
<evidence type="ECO:0000256" key="10">
    <source>
        <dbReference type="ARBA" id="ARBA00023136"/>
    </source>
</evidence>
<dbReference type="PANTHER" id="PTHR30009:SF20">
    <property type="entry name" value="PTS SYSTEM GLUCOSE-SPECIFIC EIICB COMPONENT-RELATED"/>
    <property type="match status" value="1"/>
</dbReference>
<evidence type="ECO:0000256" key="5">
    <source>
        <dbReference type="ARBA" id="ARBA00022679"/>
    </source>
</evidence>
<keyword evidence="4" id="KW-0762">Sugar transport</keyword>
<keyword evidence="7 12" id="KW-0812">Transmembrane</keyword>
<dbReference type="PROSITE" id="PS51098">
    <property type="entry name" value="PTS_EIIB_TYPE_1"/>
    <property type="match status" value="1"/>
</dbReference>
<dbReference type="KEGG" id="fbl:Fbal_0947"/>
<dbReference type="Pfam" id="PF02378">
    <property type="entry name" value="PTS_EIIC"/>
    <property type="match status" value="1"/>
</dbReference>
<dbReference type="HOGENOM" id="CLU_012312_1_0_6"/>
<feature type="transmembrane region" description="Helical" evidence="12">
    <location>
        <begin position="302"/>
        <end position="326"/>
    </location>
</feature>
<dbReference type="PROSITE" id="PS01035">
    <property type="entry name" value="PTS_EIIB_TYPE_1_CYS"/>
    <property type="match status" value="1"/>
</dbReference>
<feature type="domain" description="PTS EIIB type-1" evidence="13">
    <location>
        <begin position="395"/>
        <end position="472"/>
    </location>
</feature>
<feature type="transmembrane region" description="Helical" evidence="12">
    <location>
        <begin position="12"/>
        <end position="35"/>
    </location>
</feature>
<feature type="active site" description="Phosphocysteine intermediate; for EIIB activity" evidence="11">
    <location>
        <position position="417"/>
    </location>
</feature>
<dbReference type="InterPro" id="IPR001996">
    <property type="entry name" value="PTS_IIB_1"/>
</dbReference>
<evidence type="ECO:0000256" key="2">
    <source>
        <dbReference type="ARBA" id="ARBA00022448"/>
    </source>
</evidence>
<dbReference type="GO" id="GO:0005886">
    <property type="term" value="C:plasma membrane"/>
    <property type="evidence" value="ECO:0007669"/>
    <property type="project" value="UniProtKB-SubCell"/>
</dbReference>
<evidence type="ECO:0000256" key="8">
    <source>
        <dbReference type="ARBA" id="ARBA00022777"/>
    </source>
</evidence>
<dbReference type="eggNOG" id="COG1263">
    <property type="taxonomic scope" value="Bacteria"/>
</dbReference>
<dbReference type="AlphaFoldDB" id="E1SU09"/>
<keyword evidence="3" id="KW-1003">Cell membrane</keyword>
<keyword evidence="2" id="KW-0813">Transport</keyword>
<comment type="subcellular location">
    <subcellularLocation>
        <location evidence="1">Cell membrane</location>
        <topology evidence="1">Multi-pass membrane protein</topology>
    </subcellularLocation>
</comment>
<keyword evidence="9 12" id="KW-1133">Transmembrane helix</keyword>
<evidence type="ECO:0000256" key="7">
    <source>
        <dbReference type="ARBA" id="ARBA00022692"/>
    </source>
</evidence>
<feature type="transmembrane region" description="Helical" evidence="12">
    <location>
        <begin position="250"/>
        <end position="268"/>
    </location>
</feature>
<evidence type="ECO:0000256" key="6">
    <source>
        <dbReference type="ARBA" id="ARBA00022683"/>
    </source>
</evidence>
<evidence type="ECO:0000259" key="13">
    <source>
        <dbReference type="PROSITE" id="PS51098"/>
    </source>
</evidence>
<evidence type="ECO:0000313" key="16">
    <source>
        <dbReference type="Proteomes" id="UP000006683"/>
    </source>
</evidence>
<feature type="domain" description="PTS EIIC type-1" evidence="14">
    <location>
        <begin position="3"/>
        <end position="387"/>
    </location>
</feature>
<dbReference type="CDD" id="cd00212">
    <property type="entry name" value="PTS_IIB_glc"/>
    <property type="match status" value="1"/>
</dbReference>
<keyword evidence="6" id="KW-0598">Phosphotransferase system</keyword>
<dbReference type="GeneID" id="67181193"/>
<dbReference type="STRING" id="550540.Fbal_0947"/>
<dbReference type="RefSeq" id="WP_013344462.1">
    <property type="nucleotide sequence ID" value="NC_014541.1"/>
</dbReference>
<feature type="transmembrane region" description="Helical" evidence="12">
    <location>
        <begin position="151"/>
        <end position="174"/>
    </location>
</feature>
<dbReference type="SUPFAM" id="SSF55604">
    <property type="entry name" value="Glucose permease domain IIB"/>
    <property type="match status" value="1"/>
</dbReference>
<evidence type="ECO:0000256" key="3">
    <source>
        <dbReference type="ARBA" id="ARBA00022475"/>
    </source>
</evidence>
<dbReference type="PANTHER" id="PTHR30009">
    <property type="entry name" value="CYTOCHROME C-TYPE SYNTHESIS PROTEIN AND PTS TRANSMEMBRANE COMPONENT"/>
    <property type="match status" value="1"/>
</dbReference>
<dbReference type="Pfam" id="PF00367">
    <property type="entry name" value="PTS_EIIB"/>
    <property type="match status" value="1"/>
</dbReference>
<dbReference type="InterPro" id="IPR036878">
    <property type="entry name" value="Glu_permease_IIB"/>
</dbReference>
<keyword evidence="8" id="KW-0418">Kinase</keyword>
<evidence type="ECO:0000256" key="4">
    <source>
        <dbReference type="ARBA" id="ARBA00022597"/>
    </source>
</evidence>
<evidence type="ECO:0000313" key="15">
    <source>
        <dbReference type="EMBL" id="ADN75156.1"/>
    </source>
</evidence>
<keyword evidence="16" id="KW-1185">Reference proteome</keyword>
<dbReference type="GO" id="GO:0016301">
    <property type="term" value="F:kinase activity"/>
    <property type="evidence" value="ECO:0007669"/>
    <property type="project" value="UniProtKB-KW"/>
</dbReference>
<dbReference type="GO" id="GO:0009401">
    <property type="term" value="P:phosphoenolpyruvate-dependent sugar phosphotransferase system"/>
    <property type="evidence" value="ECO:0007669"/>
    <property type="project" value="UniProtKB-KW"/>
</dbReference>
<dbReference type="InterPro" id="IPR003352">
    <property type="entry name" value="PTS_EIIC"/>
</dbReference>
<dbReference type="Gene3D" id="3.30.1360.60">
    <property type="entry name" value="Glucose permease domain IIB"/>
    <property type="match status" value="1"/>
</dbReference>
<evidence type="ECO:0000256" key="1">
    <source>
        <dbReference type="ARBA" id="ARBA00004651"/>
    </source>
</evidence>
<sequence>MKSGWFHRLQRVGKALMVPVAVLPVAGLLVGLGTSPIPFIPDLLGDLLLYCGAAVFSLLPLMFAIAVALTFSHQDGTAALAATTGYASMLAAMAVLAMHFGWPTRDVLGFETLDTGVLGGVLMGLVTGAVYRRFHQVRLPEFLAFFSGRRLVPLVNVLAGMVLAVLLASLWPLLALGLDRFSEWAIYQQPILAWGLYGAVERLLIPLGLHHIWNLTFFYELGSYSTAGGYLVQGEVGRFLAGDPNAGHLAGGYLIKMFGLPAAALAIWRCAEPAQRAQTGGIMLSAAVTSALTGVTEPIEFAFLFIAPGLFLLHALLTGLAYMIAVQLAVHHGMVFSQGLIDFSLYFHLADNLVQLVWLGPLFAGLYYLVFTLAIRHFNLPTPGRHRHRARRVRQRTAPALLAALGGAENLNDLDACLTRLRLSVYDPDKVDEAALKRLGAKAVIRHGLGVQVVVGPQAEGLKSALQQALGH</sequence>
<name>E1SU09_FERBD</name>
<dbReference type="GO" id="GO:1904659">
    <property type="term" value="P:D-glucose transmembrane transport"/>
    <property type="evidence" value="ECO:0007669"/>
    <property type="project" value="TreeGrafter"/>
</dbReference>
<proteinExistence type="predicted"/>